<evidence type="ECO:0000313" key="3">
    <source>
        <dbReference type="EMBL" id="PWA55611.1"/>
    </source>
</evidence>
<dbReference type="GO" id="GO:0005730">
    <property type="term" value="C:nucleolus"/>
    <property type="evidence" value="ECO:0007669"/>
    <property type="project" value="UniProtKB-SubCell"/>
</dbReference>
<dbReference type="GO" id="GO:0000027">
    <property type="term" value="P:ribosomal large subunit assembly"/>
    <property type="evidence" value="ECO:0007669"/>
    <property type="project" value="InterPro"/>
</dbReference>
<gene>
    <name evidence="3" type="ORF">CTI12_AA424610</name>
</gene>
<dbReference type="GO" id="GO:0000463">
    <property type="term" value="P:maturation of LSU-rRNA from tricistronic rRNA transcript (SSU-rRNA, 5.8S rRNA, LSU-rRNA)"/>
    <property type="evidence" value="ECO:0007669"/>
    <property type="project" value="TreeGrafter"/>
</dbReference>
<dbReference type="AlphaFoldDB" id="A0A2U1M301"/>
<dbReference type="OrthoDB" id="407658at2759"/>
<dbReference type="EMBL" id="PKPP01006709">
    <property type="protein sequence ID" value="PWA55611.1"/>
    <property type="molecule type" value="Genomic_DNA"/>
</dbReference>
<keyword evidence="4" id="KW-1185">Reference proteome</keyword>
<accession>A0A2U1M301</accession>
<keyword evidence="2" id="KW-0539">Nucleus</keyword>
<comment type="subcellular location">
    <subcellularLocation>
        <location evidence="1">Nucleus</location>
        <location evidence="1">Nucleolus</location>
    </subcellularLocation>
</comment>
<evidence type="ECO:0000256" key="1">
    <source>
        <dbReference type="ARBA" id="ARBA00004604"/>
    </source>
</evidence>
<evidence type="ECO:0000313" key="4">
    <source>
        <dbReference type="Proteomes" id="UP000245207"/>
    </source>
</evidence>
<dbReference type="PANTHER" id="PTHR12728">
    <property type="entry name" value="BRIX DOMAIN CONTAINING PROTEIN"/>
    <property type="match status" value="1"/>
</dbReference>
<organism evidence="3 4">
    <name type="scientific">Artemisia annua</name>
    <name type="common">Sweet wormwood</name>
    <dbReference type="NCBI Taxonomy" id="35608"/>
    <lineage>
        <taxon>Eukaryota</taxon>
        <taxon>Viridiplantae</taxon>
        <taxon>Streptophyta</taxon>
        <taxon>Embryophyta</taxon>
        <taxon>Tracheophyta</taxon>
        <taxon>Spermatophyta</taxon>
        <taxon>Magnoliopsida</taxon>
        <taxon>eudicotyledons</taxon>
        <taxon>Gunneridae</taxon>
        <taxon>Pentapetalae</taxon>
        <taxon>asterids</taxon>
        <taxon>campanulids</taxon>
        <taxon>Asterales</taxon>
        <taxon>Asteraceae</taxon>
        <taxon>Asteroideae</taxon>
        <taxon>Anthemideae</taxon>
        <taxon>Artemisiinae</taxon>
        <taxon>Artemisia</taxon>
    </lineage>
</organism>
<comment type="caution">
    <text evidence="3">The sequence shown here is derived from an EMBL/GenBank/DDBJ whole genome shotgun (WGS) entry which is preliminary data.</text>
</comment>
<dbReference type="InterPro" id="IPR039770">
    <property type="entry name" value="Rpf2"/>
</dbReference>
<dbReference type="GO" id="GO:0019843">
    <property type="term" value="F:rRNA binding"/>
    <property type="evidence" value="ECO:0007669"/>
    <property type="project" value="InterPro"/>
</dbReference>
<reference evidence="3 4" key="1">
    <citation type="journal article" date="2018" name="Mol. Plant">
        <title>The genome of Artemisia annua provides insight into the evolution of Asteraceae family and artemisinin biosynthesis.</title>
        <authorList>
            <person name="Shen Q."/>
            <person name="Zhang L."/>
            <person name="Liao Z."/>
            <person name="Wang S."/>
            <person name="Yan T."/>
            <person name="Shi P."/>
            <person name="Liu M."/>
            <person name="Fu X."/>
            <person name="Pan Q."/>
            <person name="Wang Y."/>
            <person name="Lv Z."/>
            <person name="Lu X."/>
            <person name="Zhang F."/>
            <person name="Jiang W."/>
            <person name="Ma Y."/>
            <person name="Chen M."/>
            <person name="Hao X."/>
            <person name="Li L."/>
            <person name="Tang Y."/>
            <person name="Lv G."/>
            <person name="Zhou Y."/>
            <person name="Sun X."/>
            <person name="Brodelius P.E."/>
            <person name="Rose J.K.C."/>
            <person name="Tang K."/>
        </authorList>
    </citation>
    <scope>NUCLEOTIDE SEQUENCE [LARGE SCALE GENOMIC DNA]</scope>
    <source>
        <strain evidence="4">cv. Huhao1</strain>
        <tissue evidence="3">Leaf</tissue>
    </source>
</reference>
<dbReference type="STRING" id="35608.A0A2U1M301"/>
<evidence type="ECO:0000256" key="2">
    <source>
        <dbReference type="ARBA" id="ARBA00023242"/>
    </source>
</evidence>
<proteinExistence type="predicted"/>
<protein>
    <submittedName>
        <fullName evidence="3">Brix domain-containing protein</fullName>
    </submittedName>
</protein>
<dbReference type="PANTHER" id="PTHR12728:SF0">
    <property type="entry name" value="RIBOSOME PRODUCTION FACTOR 2 HOMOLOG"/>
    <property type="match status" value="1"/>
</dbReference>
<name>A0A2U1M301_ARTAN</name>
<dbReference type="Proteomes" id="UP000245207">
    <property type="component" value="Unassembled WGS sequence"/>
</dbReference>
<sequence length="84" mass="9605">MGRGIWKKKKTFLLHGTKTSNVLNDVLTEIYHLKKDNSVKYSRRNDNIRPFESGGEQSKGTVKLHRVFLSRCSVIMVVTNDLGL</sequence>